<name>A0A482W227_ASBVE</name>
<dbReference type="OrthoDB" id="6734183at2759"/>
<feature type="non-terminal residue" evidence="1">
    <location>
        <position position="1"/>
    </location>
</feature>
<reference evidence="1 2" key="1">
    <citation type="submission" date="2017-03" db="EMBL/GenBank/DDBJ databases">
        <title>Genome of the blue death feigning beetle - Asbolus verrucosus.</title>
        <authorList>
            <person name="Rider S.D."/>
        </authorList>
    </citation>
    <scope>NUCLEOTIDE SEQUENCE [LARGE SCALE GENOMIC DNA]</scope>
    <source>
        <strain evidence="1">Butters</strain>
        <tissue evidence="1">Head and leg muscle</tissue>
    </source>
</reference>
<evidence type="ECO:0000313" key="1">
    <source>
        <dbReference type="EMBL" id="RZC38779.1"/>
    </source>
</evidence>
<evidence type="ECO:0000313" key="2">
    <source>
        <dbReference type="Proteomes" id="UP000292052"/>
    </source>
</evidence>
<evidence type="ECO:0008006" key="3">
    <source>
        <dbReference type="Google" id="ProtNLM"/>
    </source>
</evidence>
<gene>
    <name evidence="1" type="ORF">BDFB_014831</name>
</gene>
<dbReference type="STRING" id="1661398.A0A482W227"/>
<comment type="caution">
    <text evidence="1">The sequence shown here is derived from an EMBL/GenBank/DDBJ whole genome shotgun (WGS) entry which is preliminary data.</text>
</comment>
<dbReference type="GO" id="GO:0003676">
    <property type="term" value="F:nucleic acid binding"/>
    <property type="evidence" value="ECO:0007669"/>
    <property type="project" value="InterPro"/>
</dbReference>
<dbReference type="InterPro" id="IPR036397">
    <property type="entry name" value="RNaseH_sf"/>
</dbReference>
<organism evidence="1 2">
    <name type="scientific">Asbolus verrucosus</name>
    <name type="common">Desert ironclad beetle</name>
    <dbReference type="NCBI Taxonomy" id="1661398"/>
    <lineage>
        <taxon>Eukaryota</taxon>
        <taxon>Metazoa</taxon>
        <taxon>Ecdysozoa</taxon>
        <taxon>Arthropoda</taxon>
        <taxon>Hexapoda</taxon>
        <taxon>Insecta</taxon>
        <taxon>Pterygota</taxon>
        <taxon>Neoptera</taxon>
        <taxon>Endopterygota</taxon>
        <taxon>Coleoptera</taxon>
        <taxon>Polyphaga</taxon>
        <taxon>Cucujiformia</taxon>
        <taxon>Tenebrionidae</taxon>
        <taxon>Pimeliinae</taxon>
        <taxon>Asbolus</taxon>
    </lineage>
</organism>
<accession>A0A482W227</accession>
<sequence>NNEMNLFPLPPLPPDLNPVKHVWDILQNPLNSHDPHPRTVRELRDILSGFWDEIPQEQIDNSSESMPNKCQAVIDAQDGSTRY</sequence>
<dbReference type="Gene3D" id="3.30.420.10">
    <property type="entry name" value="Ribonuclease H-like superfamily/Ribonuclease H"/>
    <property type="match status" value="1"/>
</dbReference>
<keyword evidence="2" id="KW-1185">Reference proteome</keyword>
<protein>
    <recommendedName>
        <fullName evidence="3">DDE 3 domain containing protein</fullName>
    </recommendedName>
</protein>
<dbReference type="AlphaFoldDB" id="A0A482W227"/>
<proteinExistence type="predicted"/>
<dbReference type="EMBL" id="QDEB01040246">
    <property type="protein sequence ID" value="RZC38779.1"/>
    <property type="molecule type" value="Genomic_DNA"/>
</dbReference>
<dbReference type="Proteomes" id="UP000292052">
    <property type="component" value="Unassembled WGS sequence"/>
</dbReference>